<evidence type="ECO:0000259" key="2">
    <source>
        <dbReference type="Pfam" id="PF26059"/>
    </source>
</evidence>
<name>A0A848KLB3_9NOCA</name>
<keyword evidence="1" id="KW-1133">Transmembrane helix</keyword>
<comment type="caution">
    <text evidence="3">The sequence shown here is derived from an EMBL/GenBank/DDBJ whole genome shotgun (WGS) entry which is preliminary data.</text>
</comment>
<accession>A0A848KLB3</accession>
<dbReference type="InterPro" id="IPR058333">
    <property type="entry name" value="DUF8020"/>
</dbReference>
<evidence type="ECO:0000313" key="4">
    <source>
        <dbReference type="Proteomes" id="UP000535543"/>
    </source>
</evidence>
<feature type="transmembrane region" description="Helical" evidence="1">
    <location>
        <begin position="148"/>
        <end position="175"/>
    </location>
</feature>
<reference evidence="3 4" key="1">
    <citation type="submission" date="2019-05" db="EMBL/GenBank/DDBJ databases">
        <authorList>
            <person name="Lee S.D."/>
        </authorList>
    </citation>
    <scope>NUCLEOTIDE SEQUENCE [LARGE SCALE GENOMIC DNA]</scope>
    <source>
        <strain evidence="3 4">YC2-7</strain>
    </source>
</reference>
<sequence length="206" mass="20986">MGIGVGTAHADQAAPDIGYETTLVDGKTVVTTIDSGSFDVAPDGRTVDLDDDLGRTVVNLPLYYTVGPLEYPLLHEVSSDNRTLKMTPDPDITKARPAVKPVASLLENQRAQDAFITQFGIATAVGGFIGTAVGAVVGVVIALTSCGLAFTCIVTGLPIIAASAAVGAIVGTLIAGGPTLAIAGIDLISTLVAPPGTTKWNYVVPR</sequence>
<dbReference type="EMBL" id="VCQU01000007">
    <property type="protein sequence ID" value="NMN97452.1"/>
    <property type="molecule type" value="Genomic_DNA"/>
</dbReference>
<dbReference type="Pfam" id="PF26059">
    <property type="entry name" value="DUF8020"/>
    <property type="match status" value="1"/>
</dbReference>
<dbReference type="AlphaFoldDB" id="A0A848KLB3"/>
<proteinExistence type="predicted"/>
<gene>
    <name evidence="3" type="ORF">FGL95_20655</name>
</gene>
<evidence type="ECO:0000313" key="3">
    <source>
        <dbReference type="EMBL" id="NMN97452.1"/>
    </source>
</evidence>
<reference evidence="3 4" key="2">
    <citation type="submission" date="2020-06" db="EMBL/GenBank/DDBJ databases">
        <title>Antribacter stalactiti gen. nov., sp. nov., a new member of the family Nacardiaceae isolated from a cave.</title>
        <authorList>
            <person name="Kim I.S."/>
        </authorList>
    </citation>
    <scope>NUCLEOTIDE SEQUENCE [LARGE SCALE GENOMIC DNA]</scope>
    <source>
        <strain evidence="3 4">YC2-7</strain>
    </source>
</reference>
<protein>
    <submittedName>
        <fullName evidence="3">Ammonium transporter</fullName>
    </submittedName>
</protein>
<keyword evidence="1" id="KW-0812">Transmembrane</keyword>
<dbReference type="Proteomes" id="UP000535543">
    <property type="component" value="Unassembled WGS sequence"/>
</dbReference>
<keyword evidence="4" id="KW-1185">Reference proteome</keyword>
<feature type="transmembrane region" description="Helical" evidence="1">
    <location>
        <begin position="119"/>
        <end position="142"/>
    </location>
</feature>
<keyword evidence="1" id="KW-0472">Membrane</keyword>
<feature type="domain" description="DUF8020" evidence="2">
    <location>
        <begin position="16"/>
        <end position="89"/>
    </location>
</feature>
<organism evidence="3 4">
    <name type="scientific">Antrihabitans stalactiti</name>
    <dbReference type="NCBI Taxonomy" id="2584121"/>
    <lineage>
        <taxon>Bacteria</taxon>
        <taxon>Bacillati</taxon>
        <taxon>Actinomycetota</taxon>
        <taxon>Actinomycetes</taxon>
        <taxon>Mycobacteriales</taxon>
        <taxon>Nocardiaceae</taxon>
        <taxon>Antrihabitans</taxon>
    </lineage>
</organism>
<evidence type="ECO:0000256" key="1">
    <source>
        <dbReference type="SAM" id="Phobius"/>
    </source>
</evidence>